<comment type="caution">
    <text evidence="2">The sequence shown here is derived from an EMBL/GenBank/DDBJ whole genome shotgun (WGS) entry which is preliminary data.</text>
</comment>
<proteinExistence type="predicted"/>
<accession>A0A7J0FAM2</accession>
<sequence>MSAFCHATDHHLINCPVRVCKHCRQRCPGYYLSNCPRVPTRQDTSAQSTAATAGVSSTTSTSPTLIDVSDLPALVRQILSASGNPSIASSVSSGSGTPVYVMCCQLSSSSAPSYLIDPSIELFPEDVDIHAVLPDDASHDVTIALPDDAPNATPPATVYTSCPST</sequence>
<name>A0A7J0FAM2_9ERIC</name>
<dbReference type="EMBL" id="BJWL01000010">
    <property type="protein sequence ID" value="GFY94947.1"/>
    <property type="molecule type" value="Genomic_DNA"/>
</dbReference>
<feature type="region of interest" description="Disordered" evidence="1">
    <location>
        <begin position="146"/>
        <end position="165"/>
    </location>
</feature>
<dbReference type="AlphaFoldDB" id="A0A7J0FAM2"/>
<protein>
    <submittedName>
        <fullName evidence="2">Uncharacterized protein</fullName>
    </submittedName>
</protein>
<organism evidence="2 3">
    <name type="scientific">Actinidia rufa</name>
    <dbReference type="NCBI Taxonomy" id="165716"/>
    <lineage>
        <taxon>Eukaryota</taxon>
        <taxon>Viridiplantae</taxon>
        <taxon>Streptophyta</taxon>
        <taxon>Embryophyta</taxon>
        <taxon>Tracheophyta</taxon>
        <taxon>Spermatophyta</taxon>
        <taxon>Magnoliopsida</taxon>
        <taxon>eudicotyledons</taxon>
        <taxon>Gunneridae</taxon>
        <taxon>Pentapetalae</taxon>
        <taxon>asterids</taxon>
        <taxon>Ericales</taxon>
        <taxon>Actinidiaceae</taxon>
        <taxon>Actinidia</taxon>
    </lineage>
</organism>
<evidence type="ECO:0000256" key="1">
    <source>
        <dbReference type="SAM" id="MobiDB-lite"/>
    </source>
</evidence>
<feature type="compositionally biased region" description="Low complexity" evidence="1">
    <location>
        <begin position="44"/>
        <end position="62"/>
    </location>
</feature>
<keyword evidence="3" id="KW-1185">Reference proteome</keyword>
<gene>
    <name evidence="2" type="ORF">Acr_10g0003320</name>
</gene>
<feature type="region of interest" description="Disordered" evidence="1">
    <location>
        <begin position="39"/>
        <end position="62"/>
    </location>
</feature>
<evidence type="ECO:0000313" key="2">
    <source>
        <dbReference type="EMBL" id="GFY94947.1"/>
    </source>
</evidence>
<feature type="compositionally biased region" description="Low complexity" evidence="1">
    <location>
        <begin position="146"/>
        <end position="157"/>
    </location>
</feature>
<dbReference type="Proteomes" id="UP000585474">
    <property type="component" value="Unassembled WGS sequence"/>
</dbReference>
<evidence type="ECO:0000313" key="3">
    <source>
        <dbReference type="Proteomes" id="UP000585474"/>
    </source>
</evidence>
<reference evidence="2 3" key="1">
    <citation type="submission" date="2019-07" db="EMBL/GenBank/DDBJ databases">
        <title>De Novo Assembly of kiwifruit Actinidia rufa.</title>
        <authorList>
            <person name="Sugita-Konishi S."/>
            <person name="Sato K."/>
            <person name="Mori E."/>
            <person name="Abe Y."/>
            <person name="Kisaki G."/>
            <person name="Hamano K."/>
            <person name="Suezawa K."/>
            <person name="Otani M."/>
            <person name="Fukuda T."/>
            <person name="Manabe T."/>
            <person name="Gomi K."/>
            <person name="Tabuchi M."/>
            <person name="Akimitsu K."/>
            <person name="Kataoka I."/>
        </authorList>
    </citation>
    <scope>NUCLEOTIDE SEQUENCE [LARGE SCALE GENOMIC DNA]</scope>
    <source>
        <strain evidence="3">cv. Fuchu</strain>
    </source>
</reference>